<protein>
    <submittedName>
        <fullName evidence="5">Endonuclease domain protein</fullName>
    </submittedName>
</protein>
<dbReference type="PROSITE" id="PS50830">
    <property type="entry name" value="TNASE_3"/>
    <property type="match status" value="1"/>
</dbReference>
<dbReference type="EMBL" id="LN831302">
    <property type="protein sequence ID" value="CQH56062.1"/>
    <property type="molecule type" value="Genomic_DNA"/>
</dbReference>
<keyword evidence="2 5" id="KW-0255">Endonuclease</keyword>
<name>A0A0U5CY77_9EURY</name>
<dbReference type="GO" id="GO:0004519">
    <property type="term" value="F:endonuclease activity"/>
    <property type="evidence" value="ECO:0007669"/>
    <property type="project" value="UniProtKB-KW"/>
</dbReference>
<gene>
    <name evidence="5" type="ORF">HHUB_2325</name>
</gene>
<reference evidence="6" key="1">
    <citation type="journal article" date="2016" name="Environ. Microbiol.">
        <title>The complete genome of a viable archaeum isolated from 123-million-year-old rock salt.</title>
        <authorList>
            <person name="Jaakkola S.T."/>
            <person name="Pfeiffer F."/>
            <person name="Ravantti J.J."/>
            <person name="Guo Q."/>
            <person name="Liu Y."/>
            <person name="Chen X."/>
            <person name="Ma H."/>
            <person name="Yang C."/>
            <person name="Oksanen H.M."/>
            <person name="Bamford D.H."/>
        </authorList>
    </citation>
    <scope>NUCLEOTIDE SEQUENCE</scope>
    <source>
        <strain evidence="6">JI20-1</strain>
    </source>
</reference>
<keyword evidence="3" id="KW-0378">Hydrolase</keyword>
<dbReference type="Gene3D" id="2.40.50.90">
    <property type="match status" value="1"/>
</dbReference>
<dbReference type="KEGG" id="hhb:Hhub_2325"/>
<dbReference type="GeneID" id="91109777"/>
<dbReference type="InterPro" id="IPR035437">
    <property type="entry name" value="SNase_OB-fold_sf"/>
</dbReference>
<keyword evidence="1" id="KW-0540">Nuclease</keyword>
<dbReference type="PROSITE" id="PS01123">
    <property type="entry name" value="TNASE_1"/>
    <property type="match status" value="1"/>
</dbReference>
<dbReference type="InterPro" id="IPR002071">
    <property type="entry name" value="Thermonucl_AS"/>
</dbReference>
<evidence type="ECO:0000313" key="5">
    <source>
        <dbReference type="EMBL" id="CQH56062.1"/>
    </source>
</evidence>
<dbReference type="GO" id="GO:0016787">
    <property type="term" value="F:hydrolase activity"/>
    <property type="evidence" value="ECO:0007669"/>
    <property type="project" value="UniProtKB-KW"/>
</dbReference>
<dbReference type="RefSeq" id="WP_059056731.1">
    <property type="nucleotide sequence ID" value="NZ_CEML01000011.1"/>
</dbReference>
<organism evidence="5 6">
    <name type="scientific">Halobacterium hubeiense</name>
    <dbReference type="NCBI Taxonomy" id="1407499"/>
    <lineage>
        <taxon>Archaea</taxon>
        <taxon>Methanobacteriati</taxon>
        <taxon>Methanobacteriota</taxon>
        <taxon>Stenosarchaea group</taxon>
        <taxon>Halobacteria</taxon>
        <taxon>Halobacteriales</taxon>
        <taxon>Halobacteriaceae</taxon>
        <taxon>Halobacterium</taxon>
    </lineage>
</organism>
<keyword evidence="6" id="KW-1185">Reference proteome</keyword>
<sequence>MTRRVLAVLAVVALAASAGCVGPLTGDQQPADSRSATVVDVVDGDTVDVRFADGTEDTVRLLGVDTPEVHTEVSPGEFEGVPDTEAGRSCLRSWGERASEYATDRLAGESVTIEFDAESDRRGGYDRLLAYVVVENQSFNRALLSEGYARLYDSEFTQRDDYAAVEQRARANATGLWACAS</sequence>
<dbReference type="SUPFAM" id="SSF50199">
    <property type="entry name" value="Staphylococcal nuclease"/>
    <property type="match status" value="1"/>
</dbReference>
<dbReference type="PROSITE" id="PS51257">
    <property type="entry name" value="PROKAR_LIPOPROTEIN"/>
    <property type="match status" value="1"/>
</dbReference>
<evidence type="ECO:0000256" key="3">
    <source>
        <dbReference type="ARBA" id="ARBA00022801"/>
    </source>
</evidence>
<dbReference type="PANTHER" id="PTHR12302:SF3">
    <property type="entry name" value="SERINE_THREONINE-PROTEIN KINASE 31"/>
    <property type="match status" value="1"/>
</dbReference>
<proteinExistence type="predicted"/>
<accession>A0A0U5CY77</accession>
<dbReference type="InterPro" id="IPR016071">
    <property type="entry name" value="Staphylococal_nuclease_OB-fold"/>
</dbReference>
<dbReference type="SMART" id="SM00318">
    <property type="entry name" value="SNc"/>
    <property type="match status" value="1"/>
</dbReference>
<dbReference type="GO" id="GO:0003676">
    <property type="term" value="F:nucleic acid binding"/>
    <property type="evidence" value="ECO:0007669"/>
    <property type="project" value="InterPro"/>
</dbReference>
<evidence type="ECO:0000259" key="4">
    <source>
        <dbReference type="PROSITE" id="PS50830"/>
    </source>
</evidence>
<evidence type="ECO:0000256" key="2">
    <source>
        <dbReference type="ARBA" id="ARBA00022759"/>
    </source>
</evidence>
<dbReference type="AlphaFoldDB" id="A0A0U5CY77"/>
<evidence type="ECO:0000313" key="6">
    <source>
        <dbReference type="Proteomes" id="UP000066737"/>
    </source>
</evidence>
<dbReference type="STRING" id="1407499.HHUB_2325"/>
<dbReference type="Pfam" id="PF00565">
    <property type="entry name" value="SNase"/>
    <property type="match status" value="1"/>
</dbReference>
<dbReference type="Proteomes" id="UP000066737">
    <property type="component" value="Chromosome I"/>
</dbReference>
<dbReference type="PANTHER" id="PTHR12302">
    <property type="entry name" value="EBNA2 BINDING PROTEIN P100"/>
    <property type="match status" value="1"/>
</dbReference>
<evidence type="ECO:0000256" key="1">
    <source>
        <dbReference type="ARBA" id="ARBA00022722"/>
    </source>
</evidence>
<dbReference type="OrthoDB" id="3327at2157"/>
<feature type="domain" description="TNase-like" evidence="4">
    <location>
        <begin position="32"/>
        <end position="179"/>
    </location>
</feature>